<dbReference type="CDD" id="cd08863">
    <property type="entry name" value="SRPBCC_DUF1857"/>
    <property type="match status" value="1"/>
</dbReference>
<proteinExistence type="predicted"/>
<dbReference type="Gene3D" id="3.30.530.20">
    <property type="match status" value="1"/>
</dbReference>
<evidence type="ECO:0000313" key="2">
    <source>
        <dbReference type="Proteomes" id="UP001329151"/>
    </source>
</evidence>
<evidence type="ECO:0000313" key="1">
    <source>
        <dbReference type="EMBL" id="BET25140.1"/>
    </source>
</evidence>
<dbReference type="SUPFAM" id="SSF55961">
    <property type="entry name" value="Bet v1-like"/>
    <property type="match status" value="1"/>
</dbReference>
<dbReference type="EMBL" id="AP028947">
    <property type="protein sequence ID" value="BET25140.1"/>
    <property type="molecule type" value="Genomic_DNA"/>
</dbReference>
<dbReference type="InterPro" id="IPR015075">
    <property type="entry name" value="AtaL"/>
</dbReference>
<dbReference type="RefSeq" id="WP_130558352.1">
    <property type="nucleotide sequence ID" value="NZ_AP028947.1"/>
</dbReference>
<name>A0AA86J697_9BURK</name>
<dbReference type="AlphaFoldDB" id="A0AA86J697"/>
<dbReference type="Pfam" id="PF08982">
    <property type="entry name" value="AtaL"/>
    <property type="match status" value="1"/>
</dbReference>
<organism evidence="1 2">
    <name type="scientific">Limnobacter thiooxidans</name>
    <dbReference type="NCBI Taxonomy" id="131080"/>
    <lineage>
        <taxon>Bacteria</taxon>
        <taxon>Pseudomonadati</taxon>
        <taxon>Pseudomonadota</taxon>
        <taxon>Betaproteobacteria</taxon>
        <taxon>Burkholderiales</taxon>
        <taxon>Burkholderiaceae</taxon>
        <taxon>Limnobacter</taxon>
    </lineage>
</organism>
<dbReference type="InterPro" id="IPR023393">
    <property type="entry name" value="START-like_dom_sf"/>
</dbReference>
<accession>A0AA86J697</accession>
<keyword evidence="2" id="KW-1185">Reference proteome</keyword>
<reference evidence="1 2" key="1">
    <citation type="submission" date="2023-10" db="EMBL/GenBank/DDBJ databases">
        <title>Complete Genome Sequence of Limnobacter thiooxidans CS-K2T, Isolated from freshwater lake sediments in Bavaria, Germany.</title>
        <authorList>
            <person name="Naruki M."/>
            <person name="Watanabe A."/>
            <person name="Warashina T."/>
            <person name="Morita T."/>
            <person name="Arakawa K."/>
        </authorList>
    </citation>
    <scope>NUCLEOTIDE SEQUENCE [LARGE SCALE GENOMIC DNA]</scope>
    <source>
        <strain evidence="1 2">CS-K2</strain>
    </source>
</reference>
<gene>
    <name evidence="1" type="ORF">RGQ30_06410</name>
</gene>
<protein>
    <submittedName>
        <fullName evidence="1">SRPBCC family protein</fullName>
    </submittedName>
</protein>
<dbReference type="Proteomes" id="UP001329151">
    <property type="component" value="Chromosome"/>
</dbReference>
<sequence length="172" mass="19479">MKFEHLVQINDPALPGVDWMTRQQLWFGLVARAWKPTRFILGLEDAQVMETGQQGTVTTLSRVLNYGPFQISDITELHEEERTETRIAANQFCGDSTLTISIEEPVEGELWLRFKYQVNDAPTSDGVPGASSSDMDEMRKQAYKAADIDTVQMIRELALAMPQHTPGQRKDH</sequence>
<dbReference type="KEGG" id="lto:RGQ30_06410"/>